<reference evidence="3" key="1">
    <citation type="submission" date="2021-01" db="EMBL/GenBank/DDBJ databases">
        <authorList>
            <person name="Zahm M."/>
            <person name="Roques C."/>
            <person name="Cabau C."/>
            <person name="Klopp C."/>
            <person name="Donnadieu C."/>
            <person name="Jouanno E."/>
            <person name="Lampietro C."/>
            <person name="Louis A."/>
            <person name="Herpin A."/>
            <person name="Echchiki A."/>
            <person name="Berthelot C."/>
            <person name="Parey E."/>
            <person name="Roest-Crollius H."/>
            <person name="Braasch I."/>
            <person name="Postlethwait J."/>
            <person name="Bobe J."/>
            <person name="Montfort J."/>
            <person name="Bouchez O."/>
            <person name="Begum T."/>
            <person name="Mejri S."/>
            <person name="Adams A."/>
            <person name="Chen W.-J."/>
            <person name="Guiguen Y."/>
        </authorList>
    </citation>
    <scope>NUCLEOTIDE SEQUENCE</scope>
    <source>
        <tissue evidence="3">Blood</tissue>
    </source>
</reference>
<keyword evidence="2" id="KW-1133">Transmembrane helix</keyword>
<proteinExistence type="predicted"/>
<dbReference type="EMBL" id="JAERUA010000018">
    <property type="protein sequence ID" value="KAI1887281.1"/>
    <property type="molecule type" value="Genomic_DNA"/>
</dbReference>
<evidence type="ECO:0000256" key="2">
    <source>
        <dbReference type="SAM" id="Phobius"/>
    </source>
</evidence>
<keyword evidence="4" id="KW-1185">Reference proteome</keyword>
<keyword evidence="2" id="KW-0472">Membrane</keyword>
<sequence>MEMSDGGNYTTLDQSRPENNPEEQLSGRRNYRLTELCLGLLTVLLLTIITAISVHYTRVQNDTMEKYSTLSETMNQLQTNYST</sequence>
<name>A0A8T3CTI0_9TELE</name>
<dbReference type="Proteomes" id="UP000829720">
    <property type="component" value="Unassembled WGS sequence"/>
</dbReference>
<dbReference type="AlphaFoldDB" id="A0A8T3CTI0"/>
<feature type="transmembrane region" description="Helical" evidence="2">
    <location>
        <begin position="36"/>
        <end position="56"/>
    </location>
</feature>
<comment type="caution">
    <text evidence="3">The sequence shown here is derived from an EMBL/GenBank/DDBJ whole genome shotgun (WGS) entry which is preliminary data.</text>
</comment>
<keyword evidence="2" id="KW-0812">Transmembrane</keyword>
<evidence type="ECO:0000313" key="4">
    <source>
        <dbReference type="Proteomes" id="UP000829720"/>
    </source>
</evidence>
<organism evidence="3 4">
    <name type="scientific">Albula goreensis</name>
    <dbReference type="NCBI Taxonomy" id="1534307"/>
    <lineage>
        <taxon>Eukaryota</taxon>
        <taxon>Metazoa</taxon>
        <taxon>Chordata</taxon>
        <taxon>Craniata</taxon>
        <taxon>Vertebrata</taxon>
        <taxon>Euteleostomi</taxon>
        <taxon>Actinopterygii</taxon>
        <taxon>Neopterygii</taxon>
        <taxon>Teleostei</taxon>
        <taxon>Albuliformes</taxon>
        <taxon>Albulidae</taxon>
        <taxon>Albula</taxon>
    </lineage>
</organism>
<feature type="compositionally biased region" description="Polar residues" evidence="1">
    <location>
        <begin position="7"/>
        <end position="18"/>
    </location>
</feature>
<gene>
    <name evidence="3" type="ORF">AGOR_G00188620</name>
</gene>
<evidence type="ECO:0000256" key="1">
    <source>
        <dbReference type="SAM" id="MobiDB-lite"/>
    </source>
</evidence>
<evidence type="ECO:0000313" key="3">
    <source>
        <dbReference type="EMBL" id="KAI1887281.1"/>
    </source>
</evidence>
<accession>A0A8T3CTI0</accession>
<feature type="region of interest" description="Disordered" evidence="1">
    <location>
        <begin position="1"/>
        <end position="28"/>
    </location>
</feature>
<protein>
    <submittedName>
        <fullName evidence="3">Uncharacterized protein</fullName>
    </submittedName>
</protein>